<evidence type="ECO:0000259" key="3">
    <source>
        <dbReference type="SMART" id="SM00047"/>
    </source>
</evidence>
<dbReference type="EMBL" id="LUGM01000002">
    <property type="protein sequence ID" value="KYH13299.1"/>
    <property type="molecule type" value="Genomic_DNA"/>
</dbReference>
<accession>A0A151A1P4</accession>
<reference evidence="5" key="4">
    <citation type="submission" date="2021-09" db="EMBL/GenBank/DDBJ databases">
        <authorList>
            <person name="Gilroy R."/>
        </authorList>
    </citation>
    <scope>NUCLEOTIDE SEQUENCE</scope>
    <source>
        <strain evidence="5">CHK149-3286</strain>
    </source>
</reference>
<feature type="domain" description="Mannosyl-glycoprotein endo-beta-N-acetylglucosamidase-like" evidence="3">
    <location>
        <begin position="102"/>
        <end position="249"/>
    </location>
</feature>
<dbReference type="GO" id="GO:0004040">
    <property type="term" value="F:amidase activity"/>
    <property type="evidence" value="ECO:0007669"/>
    <property type="project" value="InterPro"/>
</dbReference>
<organism evidence="6 7">
    <name type="scientific">Staphylococcus kloosii</name>
    <dbReference type="NCBI Taxonomy" id="29384"/>
    <lineage>
        <taxon>Bacteria</taxon>
        <taxon>Bacillati</taxon>
        <taxon>Bacillota</taxon>
        <taxon>Bacilli</taxon>
        <taxon>Bacillales</taxon>
        <taxon>Staphylococcaceae</taxon>
        <taxon>Staphylococcus</taxon>
    </lineage>
</organism>
<dbReference type="Proteomes" id="UP000321040">
    <property type="component" value="Unassembled WGS sequence"/>
</dbReference>
<evidence type="ECO:0000313" key="6">
    <source>
        <dbReference type="EMBL" id="KYH13299.1"/>
    </source>
</evidence>
<dbReference type="EMBL" id="BKAQ01000029">
    <property type="protein sequence ID" value="GEP83345.1"/>
    <property type="molecule type" value="Genomic_DNA"/>
</dbReference>
<dbReference type="AlphaFoldDB" id="A0A151A1P4"/>
<reference evidence="6 7" key="1">
    <citation type="submission" date="2016-02" db="EMBL/GenBank/DDBJ databases">
        <title>Draft genome sequence of hydrocarbon degrading Staphylococcus saprophyticus Strain CNV2, isolated from crude-oil contaminated soil from Noonmati Oil Refinery, Guwahati, Assam, India.</title>
        <authorList>
            <person name="Mukherjee A."/>
            <person name="Chettri B."/>
            <person name="Langpoklakpam J."/>
            <person name="Singh A.K."/>
            <person name="Chattopadhyay D.J."/>
        </authorList>
    </citation>
    <scope>NUCLEOTIDE SEQUENCE [LARGE SCALE GENOMIC DNA]</scope>
    <source>
        <strain evidence="6 7">CNV2</strain>
    </source>
</reference>
<reference evidence="5" key="3">
    <citation type="journal article" date="2021" name="PeerJ">
        <title>Extensive microbial diversity within the chicken gut microbiome revealed by metagenomics and culture.</title>
        <authorList>
            <person name="Gilroy R."/>
            <person name="Ravi A."/>
            <person name="Getino M."/>
            <person name="Pursley I."/>
            <person name="Horton D.L."/>
            <person name="Alikhan N.F."/>
            <person name="Baker D."/>
            <person name="Gharbi K."/>
            <person name="Hall N."/>
            <person name="Watson M."/>
            <person name="Adriaenssens E.M."/>
            <person name="Foster-Nyarko E."/>
            <person name="Jarju S."/>
            <person name="Secka A."/>
            <person name="Antonio M."/>
            <person name="Oren A."/>
            <person name="Chaudhuri R.R."/>
            <person name="La Ragione R."/>
            <person name="Hildebrand F."/>
            <person name="Pallen M.J."/>
        </authorList>
    </citation>
    <scope>NUCLEOTIDE SEQUENCE</scope>
    <source>
        <strain evidence="5">CHK149-3286</strain>
    </source>
</reference>
<sequence>MDERIKKRLPTIILIVILVVFAILLIINETNLFHNERNYTFKEAVNKQVGNGALNTKATSNGFENASKTDVSKAMKVDDKNDNINHMQITEKVALSKKEVNHMLRDKGVFKNKGQAFLDAQDKYDVNVIYLISHALVETGNGKSELAQGLKDDGKRYYNFFGIGAFDENALHHGSSYAKKEKWDSPDKAIMGGAKFVRENYFDNNQLSLYQMRWHPEDPGKHQYASDINWDDNIAQVMKHYYEQLGIKKDHINKHHYL</sequence>
<dbReference type="GeneID" id="69904604"/>
<evidence type="ECO:0000313" key="5">
    <source>
        <dbReference type="EMBL" id="HJF66904.1"/>
    </source>
</evidence>
<protein>
    <submittedName>
        <fullName evidence="6">Autolysin</fullName>
    </submittedName>
    <submittedName>
        <fullName evidence="5">N-acetylglucosaminidase</fullName>
    </submittedName>
</protein>
<evidence type="ECO:0000256" key="1">
    <source>
        <dbReference type="ARBA" id="ARBA00006088"/>
    </source>
</evidence>
<keyword evidence="2" id="KW-1133">Transmembrane helix</keyword>
<evidence type="ECO:0000313" key="8">
    <source>
        <dbReference type="Proteomes" id="UP000321040"/>
    </source>
</evidence>
<reference evidence="4 8" key="2">
    <citation type="submission" date="2019-07" db="EMBL/GenBank/DDBJ databases">
        <title>Whole genome shotgun sequence of Staphylococcus kloosii NBRC 109624.</title>
        <authorList>
            <person name="Hosoyama A."/>
            <person name="Uohara A."/>
            <person name="Ohji S."/>
            <person name="Ichikawa N."/>
        </authorList>
    </citation>
    <scope>NUCLEOTIDE SEQUENCE [LARGE SCALE GENOMIC DNA]</scope>
    <source>
        <strain evidence="4 8">NBRC 109624</strain>
    </source>
</reference>
<comment type="caution">
    <text evidence="6">The sequence shown here is derived from an EMBL/GenBank/DDBJ whole genome shotgun (WGS) entry which is preliminary data.</text>
</comment>
<dbReference type="Proteomes" id="UP000706163">
    <property type="component" value="Unassembled WGS sequence"/>
</dbReference>
<gene>
    <name evidence="6" type="ORF">A0131_00535</name>
    <name evidence="5" type="ORF">K8V85_01205</name>
    <name evidence="4" type="ORF">SKL01_25230</name>
</gene>
<accession>A0A2T4RFJ9</accession>
<keyword evidence="2" id="KW-0472">Membrane</keyword>
<dbReference type="Pfam" id="PF01832">
    <property type="entry name" value="Glucosaminidase"/>
    <property type="match status" value="1"/>
</dbReference>
<evidence type="ECO:0000313" key="4">
    <source>
        <dbReference type="EMBL" id="GEP83345.1"/>
    </source>
</evidence>
<dbReference type="SMART" id="SM00047">
    <property type="entry name" value="LYZ2"/>
    <property type="match status" value="1"/>
</dbReference>
<evidence type="ECO:0000313" key="7">
    <source>
        <dbReference type="Proteomes" id="UP000075418"/>
    </source>
</evidence>
<dbReference type="Gene3D" id="1.10.530.10">
    <property type="match status" value="1"/>
</dbReference>
<name>A0A151A1P4_9STAP</name>
<keyword evidence="8" id="KW-1185">Reference proteome</keyword>
<dbReference type="KEGG" id="skl:C7J89_04575"/>
<comment type="similarity">
    <text evidence="1">In the N-terminal section; belongs to the N-acetylmuramoyl-L-alanine amidase 2 family.</text>
</comment>
<dbReference type="InterPro" id="IPR002901">
    <property type="entry name" value="MGlyc_endo_b_GlcNAc-like_dom"/>
</dbReference>
<dbReference type="RefSeq" id="WP_061853529.1">
    <property type="nucleotide sequence ID" value="NZ_BKAQ01000029.1"/>
</dbReference>
<dbReference type="Proteomes" id="UP000075418">
    <property type="component" value="Unassembled WGS sequence"/>
</dbReference>
<dbReference type="EMBL" id="DYVT01000014">
    <property type="protein sequence ID" value="HJF66904.1"/>
    <property type="molecule type" value="Genomic_DNA"/>
</dbReference>
<dbReference type="OrthoDB" id="9816557at2"/>
<proteinExistence type="inferred from homology"/>
<evidence type="ECO:0000256" key="2">
    <source>
        <dbReference type="SAM" id="Phobius"/>
    </source>
</evidence>
<keyword evidence="2" id="KW-0812">Transmembrane</keyword>
<feature type="transmembrane region" description="Helical" evidence="2">
    <location>
        <begin position="9"/>
        <end position="27"/>
    </location>
</feature>